<evidence type="ECO:0000313" key="8">
    <source>
        <dbReference type="Proteomes" id="UP000319792"/>
    </source>
</evidence>
<reference evidence="7 8" key="2">
    <citation type="submission" date="2019-08" db="EMBL/GenBank/DDBJ databases">
        <title>Tsukamurella conjunctivitidis sp. nov., Tsukamurella assacharolytica sp. nov. and Tsukamurella sputae sp. nov. isolated from patients with conjunctivitis, bacteraemia (lymphoma) and respiratory infection (sputum) in Hong Kong.</title>
        <authorList>
            <person name="Fok K.M.N."/>
            <person name="Fong J.Y.H."/>
        </authorList>
    </citation>
    <scope>NUCLEOTIDE SEQUENCE [LARGE SCALE GENOMIC DNA]</scope>
    <source>
        <strain evidence="7 8">HKU70</strain>
    </source>
</reference>
<dbReference type="PROSITE" id="PS50977">
    <property type="entry name" value="HTH_TETR_2"/>
    <property type="match status" value="1"/>
</dbReference>
<keyword evidence="8" id="KW-1185">Reference proteome</keyword>
<evidence type="ECO:0000256" key="5">
    <source>
        <dbReference type="PROSITE-ProRule" id="PRU00335"/>
    </source>
</evidence>
<reference evidence="7 8" key="1">
    <citation type="submission" date="2019-06" db="EMBL/GenBank/DDBJ databases">
        <authorList>
            <person name="Teng J.L.L."/>
            <person name="Lee H.H."/>
            <person name="Lau S.K.P."/>
            <person name="Woo P.C.Y."/>
        </authorList>
    </citation>
    <scope>NUCLEOTIDE SEQUENCE [LARGE SCALE GENOMIC DNA]</scope>
    <source>
        <strain evidence="7 8">HKU70</strain>
    </source>
</reference>
<dbReference type="Pfam" id="PF13977">
    <property type="entry name" value="TetR_C_6"/>
    <property type="match status" value="1"/>
</dbReference>
<accession>A0A5C5RKS1</accession>
<proteinExistence type="predicted"/>
<organism evidence="7 8">
    <name type="scientific">Tsukamurella sputi</name>
    <dbReference type="NCBI Taxonomy" id="2591848"/>
    <lineage>
        <taxon>Bacteria</taxon>
        <taxon>Bacillati</taxon>
        <taxon>Actinomycetota</taxon>
        <taxon>Actinomycetes</taxon>
        <taxon>Mycobacteriales</taxon>
        <taxon>Tsukamurellaceae</taxon>
        <taxon>Tsukamurella</taxon>
    </lineage>
</organism>
<dbReference type="GO" id="GO:0003677">
    <property type="term" value="F:DNA binding"/>
    <property type="evidence" value="ECO:0007669"/>
    <property type="project" value="UniProtKB-UniRule"/>
</dbReference>
<dbReference type="RefSeq" id="WP_146435513.1">
    <property type="nucleotide sequence ID" value="NZ_VIGV01000004.1"/>
</dbReference>
<dbReference type="InterPro" id="IPR023772">
    <property type="entry name" value="DNA-bd_HTH_TetR-type_CS"/>
</dbReference>
<dbReference type="OrthoDB" id="9816296at2"/>
<dbReference type="InterPro" id="IPR001647">
    <property type="entry name" value="HTH_TetR"/>
</dbReference>
<keyword evidence="1" id="KW-0678">Repressor</keyword>
<dbReference type="Gene3D" id="1.10.357.10">
    <property type="entry name" value="Tetracycline Repressor, domain 2"/>
    <property type="match status" value="1"/>
</dbReference>
<evidence type="ECO:0000259" key="6">
    <source>
        <dbReference type="PROSITE" id="PS50977"/>
    </source>
</evidence>
<evidence type="ECO:0000256" key="1">
    <source>
        <dbReference type="ARBA" id="ARBA00022491"/>
    </source>
</evidence>
<dbReference type="SUPFAM" id="SSF46689">
    <property type="entry name" value="Homeodomain-like"/>
    <property type="match status" value="1"/>
</dbReference>
<name>A0A5C5RKS1_9ACTN</name>
<gene>
    <name evidence="7" type="ORF">FK268_15285</name>
</gene>
<dbReference type="InterPro" id="IPR009057">
    <property type="entry name" value="Homeodomain-like_sf"/>
</dbReference>
<dbReference type="AlphaFoldDB" id="A0A5C5RKS1"/>
<feature type="domain" description="HTH tetR-type" evidence="6">
    <location>
        <begin position="8"/>
        <end position="68"/>
    </location>
</feature>
<dbReference type="Proteomes" id="UP000319792">
    <property type="component" value="Unassembled WGS sequence"/>
</dbReference>
<dbReference type="Pfam" id="PF00440">
    <property type="entry name" value="TetR_N"/>
    <property type="match status" value="1"/>
</dbReference>
<dbReference type="InterPro" id="IPR039538">
    <property type="entry name" value="BetI_C"/>
</dbReference>
<sequence length="212" mass="22859">MPKVVDPAERRNAIAAAAIETIARGGLDKATLANVAAQAGLAVGSVRHYFEGQASMIEFAMRWLADRIGARVLAIAGPVLAGEVGTMAERRRATVDLLCELLPLDETRRREVTAWLALSAAAVYRPGLRPIVDDMHESVRGLTRVIVERSRAAGLSDGDDADLDADVERLAALIDGLAVDAILRPDRYSPQRMRSVVERQLDRLGSPGADRT</sequence>
<evidence type="ECO:0000256" key="2">
    <source>
        <dbReference type="ARBA" id="ARBA00023015"/>
    </source>
</evidence>
<comment type="caution">
    <text evidence="7">The sequence shown here is derived from an EMBL/GenBank/DDBJ whole genome shotgun (WGS) entry which is preliminary data.</text>
</comment>
<feature type="DNA-binding region" description="H-T-H motif" evidence="5">
    <location>
        <begin position="31"/>
        <end position="50"/>
    </location>
</feature>
<keyword evidence="2" id="KW-0805">Transcription regulation</keyword>
<evidence type="ECO:0000313" key="7">
    <source>
        <dbReference type="EMBL" id="TWS23626.1"/>
    </source>
</evidence>
<dbReference type="SUPFAM" id="SSF48498">
    <property type="entry name" value="Tetracyclin repressor-like, C-terminal domain"/>
    <property type="match status" value="1"/>
</dbReference>
<keyword evidence="3 5" id="KW-0238">DNA-binding</keyword>
<keyword evidence="4" id="KW-0804">Transcription</keyword>
<dbReference type="InterPro" id="IPR036271">
    <property type="entry name" value="Tet_transcr_reg_TetR-rel_C_sf"/>
</dbReference>
<dbReference type="EMBL" id="VIGV01000004">
    <property type="protein sequence ID" value="TWS23626.1"/>
    <property type="molecule type" value="Genomic_DNA"/>
</dbReference>
<evidence type="ECO:0000256" key="3">
    <source>
        <dbReference type="ARBA" id="ARBA00023125"/>
    </source>
</evidence>
<protein>
    <submittedName>
        <fullName evidence="7">TetR family transcriptional regulator</fullName>
    </submittedName>
</protein>
<evidence type="ECO:0000256" key="4">
    <source>
        <dbReference type="ARBA" id="ARBA00023163"/>
    </source>
</evidence>
<dbReference type="PROSITE" id="PS01081">
    <property type="entry name" value="HTH_TETR_1"/>
    <property type="match status" value="1"/>
</dbReference>